<accession>A0ACC2LQQ0</accession>
<sequence>MLEEMNVNVGEPNKAKGQDVQEKREMNQAPIKNHPVTPYIPKAPYPQRLSPLRQTPDRDPSDLWSISSSVACSIIRILILLHCLKLSHLLS</sequence>
<protein>
    <submittedName>
        <fullName evidence="1">Uncharacterized protein</fullName>
    </submittedName>
</protein>
<evidence type="ECO:0000313" key="1">
    <source>
        <dbReference type="EMBL" id="KAJ8635731.1"/>
    </source>
</evidence>
<dbReference type="EMBL" id="CM056811">
    <property type="protein sequence ID" value="KAJ8635731.1"/>
    <property type="molecule type" value="Genomic_DNA"/>
</dbReference>
<evidence type="ECO:0000313" key="2">
    <source>
        <dbReference type="Proteomes" id="UP001234297"/>
    </source>
</evidence>
<gene>
    <name evidence="1" type="ORF">MRB53_009998</name>
</gene>
<name>A0ACC2LQQ0_PERAE</name>
<keyword evidence="2" id="KW-1185">Reference proteome</keyword>
<proteinExistence type="predicted"/>
<reference evidence="1 2" key="1">
    <citation type="journal article" date="2022" name="Hortic Res">
        <title>A haplotype resolved chromosomal level avocado genome allows analysis of novel avocado genes.</title>
        <authorList>
            <person name="Nath O."/>
            <person name="Fletcher S.J."/>
            <person name="Hayward A."/>
            <person name="Shaw L.M."/>
            <person name="Masouleh A.K."/>
            <person name="Furtado A."/>
            <person name="Henry R.J."/>
            <person name="Mitter N."/>
        </authorList>
    </citation>
    <scope>NUCLEOTIDE SEQUENCE [LARGE SCALE GENOMIC DNA]</scope>
    <source>
        <strain evidence="2">cv. Hass</strain>
    </source>
</reference>
<comment type="caution">
    <text evidence="1">The sequence shown here is derived from an EMBL/GenBank/DDBJ whole genome shotgun (WGS) entry which is preliminary data.</text>
</comment>
<dbReference type="Proteomes" id="UP001234297">
    <property type="component" value="Chromosome 3"/>
</dbReference>
<organism evidence="1 2">
    <name type="scientific">Persea americana</name>
    <name type="common">Avocado</name>
    <dbReference type="NCBI Taxonomy" id="3435"/>
    <lineage>
        <taxon>Eukaryota</taxon>
        <taxon>Viridiplantae</taxon>
        <taxon>Streptophyta</taxon>
        <taxon>Embryophyta</taxon>
        <taxon>Tracheophyta</taxon>
        <taxon>Spermatophyta</taxon>
        <taxon>Magnoliopsida</taxon>
        <taxon>Magnoliidae</taxon>
        <taxon>Laurales</taxon>
        <taxon>Lauraceae</taxon>
        <taxon>Persea</taxon>
    </lineage>
</organism>